<accession>A0ABP3B2P7</accession>
<proteinExistence type="predicted"/>
<evidence type="ECO:0000313" key="2">
    <source>
        <dbReference type="Proteomes" id="UP000019275"/>
    </source>
</evidence>
<dbReference type="Proteomes" id="UP000019275">
    <property type="component" value="Unassembled WGS sequence"/>
</dbReference>
<keyword evidence="2" id="KW-1185">Reference proteome</keyword>
<name>A0ABP3B2P7_9FLAO</name>
<protein>
    <submittedName>
        <fullName evidence="1">Uncharacterized protein</fullName>
    </submittedName>
</protein>
<reference evidence="1 2" key="1">
    <citation type="journal article" date="2014" name="Genome Announc.">
        <title>Draft Genome Sequence of the Carrageenan-Degrading Bacterium Cellulophaga sp. Strain KL-A, Isolated from Decaying Marine Algae.</title>
        <authorList>
            <person name="Shan D."/>
            <person name="Ying J."/>
            <person name="Li X."/>
            <person name="Gao Z."/>
            <person name="Wei G."/>
            <person name="Shao Z."/>
        </authorList>
    </citation>
    <scope>NUCLEOTIDE SEQUENCE [LARGE SCALE GENOMIC DNA]</scope>
    <source>
        <strain evidence="1 2">KL-A</strain>
    </source>
</reference>
<evidence type="ECO:0000313" key="1">
    <source>
        <dbReference type="EMBL" id="EWH10677.1"/>
    </source>
</evidence>
<sequence length="198" mass="23137">MQNIQFPVKFQFKISSFSNDFTATDATGKTIAYVKQKMFKFKEEIKIYSNESKTKVNYSIKADKWLDFSAAYAFKDENGKEFGKVARKGWRSIWKAHYDIIDENQKQQYNISEENPWVKVFDSVLGEIPILGMFTGYLFNPSYMVKDNQGKPIIKLKKSASFFGRNFELSKQGEMDSDDDDRIMLGLMMMILLERRRG</sequence>
<dbReference type="InterPro" id="IPR007612">
    <property type="entry name" value="LOR"/>
</dbReference>
<dbReference type="RefSeq" id="WP_013619649.1">
    <property type="nucleotide sequence ID" value="NZ_ARZX01000032.1"/>
</dbReference>
<gene>
    <name evidence="1" type="ORF">KLA_16372</name>
</gene>
<dbReference type="EMBL" id="ARZX01000032">
    <property type="protein sequence ID" value="EWH10677.1"/>
    <property type="molecule type" value="Genomic_DNA"/>
</dbReference>
<organism evidence="1 2">
    <name type="scientific">Cellulophaga geojensis KL-A</name>
    <dbReference type="NCBI Taxonomy" id="1328323"/>
    <lineage>
        <taxon>Bacteria</taxon>
        <taxon>Pseudomonadati</taxon>
        <taxon>Bacteroidota</taxon>
        <taxon>Flavobacteriia</taxon>
        <taxon>Flavobacteriales</taxon>
        <taxon>Flavobacteriaceae</taxon>
        <taxon>Cellulophaga</taxon>
    </lineage>
</organism>
<comment type="caution">
    <text evidence="1">The sequence shown here is derived from an EMBL/GenBank/DDBJ whole genome shotgun (WGS) entry which is preliminary data.</text>
</comment>
<dbReference type="Pfam" id="PF04525">
    <property type="entry name" value="LOR"/>
    <property type="match status" value="1"/>
</dbReference>